<proteinExistence type="predicted"/>
<name>A0A113R2W9_PLABE</name>
<evidence type="ECO:0000313" key="1">
    <source>
        <dbReference type="EMBL" id="CXI10978.1"/>
    </source>
</evidence>
<evidence type="ECO:0000313" key="2">
    <source>
        <dbReference type="Proteomes" id="UP000069549"/>
    </source>
</evidence>
<protein>
    <submittedName>
        <fullName evidence="1">Uncharacterized protein</fullName>
    </submittedName>
</protein>
<accession>A0A113R2W9</accession>
<dbReference type="AlphaFoldDB" id="A0A113R2W9"/>
<dbReference type="Proteomes" id="UP000069549">
    <property type="component" value="Chromosome 5"/>
</dbReference>
<gene>
    <name evidence="1" type="ORF">PBK173_000085100</name>
</gene>
<reference evidence="1 2" key="1">
    <citation type="submission" date="2016-02" db="EMBL/GenBank/DDBJ databases">
        <authorList>
            <consortium name="Pathogen Informatics"/>
        </authorList>
    </citation>
    <scope>NUCLEOTIDE SEQUENCE [LARGE SCALE GENOMIC DNA]</scope>
    <source>
        <strain evidence="1 2">K173</strain>
    </source>
</reference>
<dbReference type="EMBL" id="LT160025">
    <property type="protein sequence ID" value="CXI10978.1"/>
    <property type="molecule type" value="Genomic_DNA"/>
</dbReference>
<sequence>MKNDKKKFIEKYDEQDKFRNKYIKHLDMKCSKDNLGKTNTPNAIPISIGCPDEIILDNVSDKNRENNNNIKIENKNKDIKNILIKIKNL</sequence>
<organism evidence="1 2">
    <name type="scientific">Plasmodium berghei</name>
    <dbReference type="NCBI Taxonomy" id="5821"/>
    <lineage>
        <taxon>Eukaryota</taxon>
        <taxon>Sar</taxon>
        <taxon>Alveolata</taxon>
        <taxon>Apicomplexa</taxon>
        <taxon>Aconoidasida</taxon>
        <taxon>Haemosporida</taxon>
        <taxon>Plasmodiidae</taxon>
        <taxon>Plasmodium</taxon>
        <taxon>Plasmodium (Vinckeia)</taxon>
    </lineage>
</organism>